<dbReference type="PANTHER" id="PTHR12919:SF20">
    <property type="entry name" value="SMALL RIBOSOMAL SUBUNIT PROTEIN BS16M"/>
    <property type="match status" value="1"/>
</dbReference>
<dbReference type="GO" id="GO:0005840">
    <property type="term" value="C:ribosome"/>
    <property type="evidence" value="ECO:0007669"/>
    <property type="project" value="UniProtKB-KW"/>
</dbReference>
<dbReference type="Pfam" id="PF00886">
    <property type="entry name" value="Ribosomal_S16"/>
    <property type="match status" value="1"/>
</dbReference>
<accession>A0ABW4RX53</accession>
<evidence type="ECO:0000313" key="6">
    <source>
        <dbReference type="Proteomes" id="UP001597326"/>
    </source>
</evidence>
<evidence type="ECO:0000256" key="1">
    <source>
        <dbReference type="ARBA" id="ARBA00022980"/>
    </source>
</evidence>
<evidence type="ECO:0000313" key="5">
    <source>
        <dbReference type="EMBL" id="MFD1890821.1"/>
    </source>
</evidence>
<evidence type="ECO:0000256" key="4">
    <source>
        <dbReference type="SAM" id="MobiDB-lite"/>
    </source>
</evidence>
<dbReference type="EMBL" id="JBHUFZ010000027">
    <property type="protein sequence ID" value="MFD1890821.1"/>
    <property type="molecule type" value="Genomic_DNA"/>
</dbReference>
<feature type="region of interest" description="Disordered" evidence="4">
    <location>
        <begin position="105"/>
        <end position="176"/>
    </location>
</feature>
<sequence length="176" mass="19044">MATKIRLKRLGKIRDPHYRIVVMDSRTKRDGRAIEEVGQYHPKNDPSIIKVDSERVQYWLGVGAQPTEAVVAILKRSGDWQKFSGDKTPEGVDVAPEKEEKLARFNAALAEADDAPKSEAISKKKAKADEAPADEAAAEEAPAERAEATEDPQADAATPAEEAGEKVDEVAPAEGA</sequence>
<dbReference type="InterPro" id="IPR000307">
    <property type="entry name" value="Ribosomal_bS16"/>
</dbReference>
<keyword evidence="2 3" id="KW-0687">Ribonucleoprotein</keyword>
<dbReference type="InterPro" id="IPR023803">
    <property type="entry name" value="Ribosomal_bS16_dom_sf"/>
</dbReference>
<protein>
    <recommendedName>
        <fullName evidence="3">Small ribosomal subunit protein bS16</fullName>
    </recommendedName>
</protein>
<dbReference type="NCBIfam" id="TIGR00002">
    <property type="entry name" value="S16"/>
    <property type="match status" value="1"/>
</dbReference>
<keyword evidence="1 3" id="KW-0689">Ribosomal protein</keyword>
<dbReference type="PANTHER" id="PTHR12919">
    <property type="entry name" value="30S RIBOSOMAL PROTEIN S16"/>
    <property type="match status" value="1"/>
</dbReference>
<keyword evidence="6" id="KW-1185">Reference proteome</keyword>
<feature type="compositionally biased region" description="Basic and acidic residues" evidence="4">
    <location>
        <begin position="114"/>
        <end position="130"/>
    </location>
</feature>
<dbReference type="InterPro" id="IPR020592">
    <property type="entry name" value="Ribosomal_bS16_CS"/>
</dbReference>
<comment type="caution">
    <text evidence="5">The sequence shown here is derived from an EMBL/GenBank/DDBJ whole genome shotgun (WGS) entry which is preliminary data.</text>
</comment>
<evidence type="ECO:0000256" key="2">
    <source>
        <dbReference type="ARBA" id="ARBA00023274"/>
    </source>
</evidence>
<proteinExistence type="inferred from homology"/>
<dbReference type="NCBIfam" id="NF011093">
    <property type="entry name" value="PRK14520.1"/>
    <property type="match status" value="1"/>
</dbReference>
<gene>
    <name evidence="3 5" type="primary">rpsP</name>
    <name evidence="5" type="ORF">ACFSCS_11605</name>
</gene>
<evidence type="ECO:0000256" key="3">
    <source>
        <dbReference type="HAMAP-Rule" id="MF_00385"/>
    </source>
</evidence>
<dbReference type="RefSeq" id="WP_343875188.1">
    <property type="nucleotide sequence ID" value="NZ_BAAAIX010000029.1"/>
</dbReference>
<organism evidence="5 6">
    <name type="scientific">Luteococcus peritonei</name>
    <dbReference type="NCBI Taxonomy" id="88874"/>
    <lineage>
        <taxon>Bacteria</taxon>
        <taxon>Bacillati</taxon>
        <taxon>Actinomycetota</taxon>
        <taxon>Actinomycetes</taxon>
        <taxon>Propionibacteriales</taxon>
        <taxon>Propionibacteriaceae</taxon>
        <taxon>Luteococcus</taxon>
    </lineage>
</organism>
<name>A0ABW4RX53_9ACTN</name>
<comment type="similarity">
    <text evidence="3">Belongs to the bacterial ribosomal protein bS16 family.</text>
</comment>
<dbReference type="PROSITE" id="PS00732">
    <property type="entry name" value="RIBOSOMAL_S16"/>
    <property type="match status" value="1"/>
</dbReference>
<dbReference type="SUPFAM" id="SSF54565">
    <property type="entry name" value="Ribosomal protein S16"/>
    <property type="match status" value="1"/>
</dbReference>
<dbReference type="Gene3D" id="3.30.1320.10">
    <property type="match status" value="1"/>
</dbReference>
<dbReference type="HAMAP" id="MF_00385">
    <property type="entry name" value="Ribosomal_bS16"/>
    <property type="match status" value="1"/>
</dbReference>
<dbReference type="Proteomes" id="UP001597326">
    <property type="component" value="Unassembled WGS sequence"/>
</dbReference>
<reference evidence="6" key="1">
    <citation type="journal article" date="2019" name="Int. J. Syst. Evol. Microbiol.">
        <title>The Global Catalogue of Microorganisms (GCM) 10K type strain sequencing project: providing services to taxonomists for standard genome sequencing and annotation.</title>
        <authorList>
            <consortium name="The Broad Institute Genomics Platform"/>
            <consortium name="The Broad Institute Genome Sequencing Center for Infectious Disease"/>
            <person name="Wu L."/>
            <person name="Ma J."/>
        </authorList>
    </citation>
    <scope>NUCLEOTIDE SEQUENCE [LARGE SCALE GENOMIC DNA]</scope>
    <source>
        <strain evidence="6">CAIM 431</strain>
    </source>
</reference>